<evidence type="ECO:0000313" key="3">
    <source>
        <dbReference type="Proteomes" id="UP000518752"/>
    </source>
</evidence>
<organism evidence="2 3">
    <name type="scientific">Collybiopsis confluens</name>
    <dbReference type="NCBI Taxonomy" id="2823264"/>
    <lineage>
        <taxon>Eukaryota</taxon>
        <taxon>Fungi</taxon>
        <taxon>Dikarya</taxon>
        <taxon>Basidiomycota</taxon>
        <taxon>Agaricomycotina</taxon>
        <taxon>Agaricomycetes</taxon>
        <taxon>Agaricomycetidae</taxon>
        <taxon>Agaricales</taxon>
        <taxon>Marasmiineae</taxon>
        <taxon>Omphalotaceae</taxon>
        <taxon>Collybiopsis</taxon>
    </lineage>
</organism>
<reference evidence="2 3" key="1">
    <citation type="journal article" date="2020" name="ISME J.">
        <title>Uncovering the hidden diversity of litter-decomposition mechanisms in mushroom-forming fungi.</title>
        <authorList>
            <person name="Floudas D."/>
            <person name="Bentzer J."/>
            <person name="Ahren D."/>
            <person name="Johansson T."/>
            <person name="Persson P."/>
            <person name="Tunlid A."/>
        </authorList>
    </citation>
    <scope>NUCLEOTIDE SEQUENCE [LARGE SCALE GENOMIC DNA]</scope>
    <source>
        <strain evidence="2 3">CBS 406.79</strain>
    </source>
</reference>
<keyword evidence="1" id="KW-1133">Transmembrane helix</keyword>
<dbReference type="PANTHER" id="PTHR40465">
    <property type="entry name" value="CHROMOSOME 1, WHOLE GENOME SHOTGUN SEQUENCE"/>
    <property type="match status" value="1"/>
</dbReference>
<feature type="transmembrane region" description="Helical" evidence="1">
    <location>
        <begin position="123"/>
        <end position="144"/>
    </location>
</feature>
<dbReference type="PANTHER" id="PTHR40465:SF1">
    <property type="entry name" value="DUF6534 DOMAIN-CONTAINING PROTEIN"/>
    <property type="match status" value="1"/>
</dbReference>
<gene>
    <name evidence="2" type="ORF">D9757_009668</name>
</gene>
<keyword evidence="3" id="KW-1185">Reference proteome</keyword>
<feature type="transmembrane region" description="Helical" evidence="1">
    <location>
        <begin position="16"/>
        <end position="41"/>
    </location>
</feature>
<feature type="transmembrane region" description="Helical" evidence="1">
    <location>
        <begin position="53"/>
        <end position="77"/>
    </location>
</feature>
<dbReference type="EMBL" id="JAACJN010000098">
    <property type="protein sequence ID" value="KAF5375296.1"/>
    <property type="molecule type" value="Genomic_DNA"/>
</dbReference>
<proteinExistence type="predicted"/>
<dbReference type="OrthoDB" id="2535105at2759"/>
<feature type="transmembrane region" description="Helical" evidence="1">
    <location>
        <begin position="164"/>
        <end position="187"/>
    </location>
</feature>
<evidence type="ECO:0000256" key="1">
    <source>
        <dbReference type="SAM" id="Phobius"/>
    </source>
</evidence>
<keyword evidence="1" id="KW-0812">Transmembrane</keyword>
<dbReference type="Proteomes" id="UP000518752">
    <property type="component" value="Unassembled WGS sequence"/>
</dbReference>
<protein>
    <submittedName>
        <fullName evidence="2">Uncharacterized protein</fullName>
    </submittedName>
</protein>
<accession>A0A8H5H259</accession>
<keyword evidence="1" id="KW-0472">Membrane</keyword>
<feature type="transmembrane region" description="Helical" evidence="1">
    <location>
        <begin position="97"/>
        <end position="116"/>
    </location>
</feature>
<dbReference type="AlphaFoldDB" id="A0A8H5H259"/>
<comment type="caution">
    <text evidence="2">The sequence shown here is derived from an EMBL/GenBank/DDBJ whole genome shotgun (WGS) entry which is preliminary data.</text>
</comment>
<sequence>MAPVLVLPPSVLNTTLGVLEAGCMVSCFLVGIVTIQIYGYYSRFPKDPSWIKYMVAFVWLCEIGHSVCITHAVYIITVVSWSNPTVLNRPPKTLSTAIFFSALSTGLVQCFLAWRIKGITNSWIITVVCWVLSLIRTVMALLSFVEGVEMVNLEEYLIQWKWSILATLILASANDLLIALSLTWALLRERRNTMVKRYPYLLVASDRSIDKYGRNPDDDSLFGDAAQLHLVERFYVPRKTLLEFPNGELHLSILQLSVSNPTRDSLQAVLNGRSSLREKQTVVELYSSASTGRFVGATSSDTMGFGSTRVQVSRSIESDHGDIGKRTVATTPETLLDSDIGVKSVLVAE</sequence>
<name>A0A8H5H259_9AGAR</name>
<evidence type="ECO:0000313" key="2">
    <source>
        <dbReference type="EMBL" id="KAF5375296.1"/>
    </source>
</evidence>